<dbReference type="VEuPathDB" id="FungiDB:ASPBRDRAFT_28249"/>
<protein>
    <submittedName>
        <fullName evidence="1">Uncharacterized protein</fullName>
    </submittedName>
</protein>
<dbReference type="SUPFAM" id="SSF53187">
    <property type="entry name" value="Zn-dependent exopeptidases"/>
    <property type="match status" value="1"/>
</dbReference>
<dbReference type="GeneID" id="93574977"/>
<name>A0A1L9UU77_ASPBC</name>
<dbReference type="Gene3D" id="3.40.630.10">
    <property type="entry name" value="Zn peptidases"/>
    <property type="match status" value="1"/>
</dbReference>
<evidence type="ECO:0000313" key="2">
    <source>
        <dbReference type="Proteomes" id="UP000184499"/>
    </source>
</evidence>
<sequence>MYWPYCVVWSYYAGKALGMSRPDGRGTFESDPHAIAYQGPLPASHIHIILSAHYEFYIEQGKQLEHSGKTIGVVTNIEGIRWYKVEVRDDYVTSQSLIIQFISQKSSK</sequence>
<gene>
    <name evidence="1" type="ORF">ASPBRDRAFT_28249</name>
</gene>
<accession>A0A1L9UU77</accession>
<reference evidence="2" key="1">
    <citation type="journal article" date="2017" name="Genome Biol.">
        <title>Comparative genomics reveals high biological diversity and specific adaptations in the industrially and medically important fungal genus Aspergillus.</title>
        <authorList>
            <person name="de Vries R.P."/>
            <person name="Riley R."/>
            <person name="Wiebenga A."/>
            <person name="Aguilar-Osorio G."/>
            <person name="Amillis S."/>
            <person name="Uchima C.A."/>
            <person name="Anderluh G."/>
            <person name="Asadollahi M."/>
            <person name="Askin M."/>
            <person name="Barry K."/>
            <person name="Battaglia E."/>
            <person name="Bayram O."/>
            <person name="Benocci T."/>
            <person name="Braus-Stromeyer S.A."/>
            <person name="Caldana C."/>
            <person name="Canovas D."/>
            <person name="Cerqueira G.C."/>
            <person name="Chen F."/>
            <person name="Chen W."/>
            <person name="Choi C."/>
            <person name="Clum A."/>
            <person name="Dos Santos R.A."/>
            <person name="Damasio A.R."/>
            <person name="Diallinas G."/>
            <person name="Emri T."/>
            <person name="Fekete E."/>
            <person name="Flipphi M."/>
            <person name="Freyberg S."/>
            <person name="Gallo A."/>
            <person name="Gournas C."/>
            <person name="Habgood R."/>
            <person name="Hainaut M."/>
            <person name="Harispe M.L."/>
            <person name="Henrissat B."/>
            <person name="Hilden K.S."/>
            <person name="Hope R."/>
            <person name="Hossain A."/>
            <person name="Karabika E."/>
            <person name="Karaffa L."/>
            <person name="Karanyi Z."/>
            <person name="Krasevec N."/>
            <person name="Kuo A."/>
            <person name="Kusch H."/>
            <person name="LaButti K."/>
            <person name="Lagendijk E.L."/>
            <person name="Lapidus A."/>
            <person name="Levasseur A."/>
            <person name="Lindquist E."/>
            <person name="Lipzen A."/>
            <person name="Logrieco A.F."/>
            <person name="MacCabe A."/>
            <person name="Maekelae M.R."/>
            <person name="Malavazi I."/>
            <person name="Melin P."/>
            <person name="Meyer V."/>
            <person name="Mielnichuk N."/>
            <person name="Miskei M."/>
            <person name="Molnar A.P."/>
            <person name="Mule G."/>
            <person name="Ngan C.Y."/>
            <person name="Orejas M."/>
            <person name="Orosz E."/>
            <person name="Ouedraogo J.P."/>
            <person name="Overkamp K.M."/>
            <person name="Park H.-S."/>
            <person name="Perrone G."/>
            <person name="Piumi F."/>
            <person name="Punt P.J."/>
            <person name="Ram A.F."/>
            <person name="Ramon A."/>
            <person name="Rauscher S."/>
            <person name="Record E."/>
            <person name="Riano-Pachon D.M."/>
            <person name="Robert V."/>
            <person name="Roehrig J."/>
            <person name="Ruller R."/>
            <person name="Salamov A."/>
            <person name="Salih N.S."/>
            <person name="Samson R.A."/>
            <person name="Sandor E."/>
            <person name="Sanguinetti M."/>
            <person name="Schuetze T."/>
            <person name="Sepcic K."/>
            <person name="Shelest E."/>
            <person name="Sherlock G."/>
            <person name="Sophianopoulou V."/>
            <person name="Squina F.M."/>
            <person name="Sun H."/>
            <person name="Susca A."/>
            <person name="Todd R.B."/>
            <person name="Tsang A."/>
            <person name="Unkles S.E."/>
            <person name="van de Wiele N."/>
            <person name="van Rossen-Uffink D."/>
            <person name="Oliveira J.V."/>
            <person name="Vesth T.C."/>
            <person name="Visser J."/>
            <person name="Yu J.-H."/>
            <person name="Zhou M."/>
            <person name="Andersen M.R."/>
            <person name="Archer D.B."/>
            <person name="Baker S.E."/>
            <person name="Benoit I."/>
            <person name="Brakhage A.A."/>
            <person name="Braus G.H."/>
            <person name="Fischer R."/>
            <person name="Frisvad J.C."/>
            <person name="Goldman G.H."/>
            <person name="Houbraken J."/>
            <person name="Oakley B."/>
            <person name="Pocsi I."/>
            <person name="Scazzocchio C."/>
            <person name="Seiboth B."/>
            <person name="vanKuyk P.A."/>
            <person name="Wortman J."/>
            <person name="Dyer P.S."/>
            <person name="Grigoriev I.V."/>
        </authorList>
    </citation>
    <scope>NUCLEOTIDE SEQUENCE [LARGE SCALE GENOMIC DNA]</scope>
    <source>
        <strain evidence="2">CBS 101740 / IMI 381727 / IBT 21946</strain>
    </source>
</reference>
<dbReference type="EMBL" id="KV878681">
    <property type="protein sequence ID" value="OJJ75303.1"/>
    <property type="molecule type" value="Genomic_DNA"/>
</dbReference>
<keyword evidence="2" id="KW-1185">Reference proteome</keyword>
<dbReference type="Proteomes" id="UP000184499">
    <property type="component" value="Unassembled WGS sequence"/>
</dbReference>
<evidence type="ECO:0000313" key="1">
    <source>
        <dbReference type="EMBL" id="OJJ75303.1"/>
    </source>
</evidence>
<dbReference type="RefSeq" id="XP_067482550.1">
    <property type="nucleotide sequence ID" value="XM_067622489.1"/>
</dbReference>
<dbReference type="AlphaFoldDB" id="A0A1L9UU77"/>
<organism evidence="1 2">
    <name type="scientific">Aspergillus brasiliensis (strain CBS 101740 / IMI 381727 / IBT 21946)</name>
    <dbReference type="NCBI Taxonomy" id="767769"/>
    <lineage>
        <taxon>Eukaryota</taxon>
        <taxon>Fungi</taxon>
        <taxon>Dikarya</taxon>
        <taxon>Ascomycota</taxon>
        <taxon>Pezizomycotina</taxon>
        <taxon>Eurotiomycetes</taxon>
        <taxon>Eurotiomycetidae</taxon>
        <taxon>Eurotiales</taxon>
        <taxon>Aspergillaceae</taxon>
        <taxon>Aspergillus</taxon>
        <taxon>Aspergillus subgen. Circumdati</taxon>
    </lineage>
</organism>
<proteinExistence type="predicted"/>